<dbReference type="EMBL" id="QFPW01000002">
    <property type="protein sequence ID" value="PZQ51431.1"/>
    <property type="molecule type" value="Genomic_DNA"/>
</dbReference>
<feature type="domain" description="Nudix hydrolase" evidence="7">
    <location>
        <begin position="12"/>
        <end position="178"/>
    </location>
</feature>
<dbReference type="GO" id="GO:0016818">
    <property type="term" value="F:hydrolase activity, acting on acid anhydrides, in phosphorus-containing anhydrides"/>
    <property type="evidence" value="ECO:0007669"/>
    <property type="project" value="InterPro"/>
</dbReference>
<comment type="caution">
    <text evidence="8">The sequence shown here is derived from an EMBL/GenBank/DDBJ whole genome shotgun (WGS) entry which is preliminary data.</text>
</comment>
<dbReference type="PROSITE" id="PS51462">
    <property type="entry name" value="NUDIX"/>
    <property type="match status" value="1"/>
</dbReference>
<dbReference type="InterPro" id="IPR039121">
    <property type="entry name" value="NUDT19"/>
</dbReference>
<dbReference type="SUPFAM" id="SSF55811">
    <property type="entry name" value="Nudix"/>
    <property type="match status" value="1"/>
</dbReference>
<gene>
    <name evidence="8" type="ORF">DI556_04505</name>
</gene>
<dbReference type="Proteomes" id="UP000249185">
    <property type="component" value="Unassembled WGS sequence"/>
</dbReference>
<evidence type="ECO:0000256" key="6">
    <source>
        <dbReference type="ARBA" id="ARBA00023211"/>
    </source>
</evidence>
<keyword evidence="4" id="KW-0378">Hydrolase</keyword>
<evidence type="ECO:0000313" key="8">
    <source>
        <dbReference type="EMBL" id="PZQ51431.1"/>
    </source>
</evidence>
<keyword evidence="5" id="KW-0460">Magnesium</keyword>
<keyword evidence="3" id="KW-0479">Metal-binding</keyword>
<reference evidence="8 9" key="1">
    <citation type="submission" date="2017-08" db="EMBL/GenBank/DDBJ databases">
        <title>Infants hospitalized years apart are colonized by the same room-sourced microbial strains.</title>
        <authorList>
            <person name="Brooks B."/>
            <person name="Olm M.R."/>
            <person name="Firek B.A."/>
            <person name="Baker R."/>
            <person name="Thomas B.C."/>
            <person name="Morowitz M.J."/>
            <person name="Banfield J.F."/>
        </authorList>
    </citation>
    <scope>NUCLEOTIDE SEQUENCE [LARGE SCALE GENOMIC DNA]</scope>
    <source>
        <strain evidence="8">S2_005_002_R2_34</strain>
    </source>
</reference>
<comment type="cofactor">
    <cofactor evidence="2">
        <name>Mg(2+)</name>
        <dbReference type="ChEBI" id="CHEBI:18420"/>
    </cofactor>
</comment>
<protein>
    <submittedName>
        <fullName evidence="8">DNA mismatch repair protein MutT</fullName>
    </submittedName>
</protein>
<keyword evidence="6" id="KW-0464">Manganese</keyword>
<evidence type="ECO:0000259" key="7">
    <source>
        <dbReference type="PROSITE" id="PS51462"/>
    </source>
</evidence>
<name>A0A2W5ND17_RHOSU</name>
<comment type="cofactor">
    <cofactor evidence="1">
        <name>Mn(2+)</name>
        <dbReference type="ChEBI" id="CHEBI:29035"/>
    </cofactor>
</comment>
<dbReference type="Pfam" id="PF00293">
    <property type="entry name" value="NUDIX"/>
    <property type="match status" value="1"/>
</dbReference>
<organism evidence="8 9">
    <name type="scientific">Rhodovulum sulfidophilum</name>
    <name type="common">Rhodobacter sulfidophilus</name>
    <dbReference type="NCBI Taxonomy" id="35806"/>
    <lineage>
        <taxon>Bacteria</taxon>
        <taxon>Pseudomonadati</taxon>
        <taxon>Pseudomonadota</taxon>
        <taxon>Alphaproteobacteria</taxon>
        <taxon>Rhodobacterales</taxon>
        <taxon>Paracoccaceae</taxon>
        <taxon>Rhodovulum</taxon>
    </lineage>
</organism>
<dbReference type="PANTHER" id="PTHR12318">
    <property type="entry name" value="TESTOSTERONE-REGULATED PROTEIN RP2"/>
    <property type="match status" value="1"/>
</dbReference>
<evidence type="ECO:0000256" key="2">
    <source>
        <dbReference type="ARBA" id="ARBA00001946"/>
    </source>
</evidence>
<dbReference type="GO" id="GO:0046872">
    <property type="term" value="F:metal ion binding"/>
    <property type="evidence" value="ECO:0007669"/>
    <property type="project" value="UniProtKB-KW"/>
</dbReference>
<dbReference type="AlphaFoldDB" id="A0A2W5ND17"/>
<evidence type="ECO:0000256" key="5">
    <source>
        <dbReference type="ARBA" id="ARBA00022842"/>
    </source>
</evidence>
<evidence type="ECO:0000256" key="1">
    <source>
        <dbReference type="ARBA" id="ARBA00001936"/>
    </source>
</evidence>
<dbReference type="InterPro" id="IPR015797">
    <property type="entry name" value="NUDIX_hydrolase-like_dom_sf"/>
</dbReference>
<evidence type="ECO:0000313" key="9">
    <source>
        <dbReference type="Proteomes" id="UP000249185"/>
    </source>
</evidence>
<accession>A0A2W5ND17</accession>
<sequence>MTGAPPDPAAPPIRHAATIVILRETPEGTRLLMGQRGSGAVFMPDKFVFPGGALDPEDLAAAEAEGVPETDPNLLVGTDPLLARALRHAAARELREETGLVPPAPDALRFFFRAVTPPGRPRRFDARFFLADAAALGGPPDDFSGAEDELRFLRWLSLSEARALDLPFITEIVLAEIAAREADPGAERPVPFFHHTERGSHFHLLHA</sequence>
<proteinExistence type="predicted"/>
<dbReference type="PANTHER" id="PTHR12318:SF0">
    <property type="entry name" value="ACYL-COENZYME A DIPHOSPHATASE NUDT19"/>
    <property type="match status" value="1"/>
</dbReference>
<evidence type="ECO:0000256" key="4">
    <source>
        <dbReference type="ARBA" id="ARBA00022801"/>
    </source>
</evidence>
<dbReference type="InterPro" id="IPR000086">
    <property type="entry name" value="NUDIX_hydrolase_dom"/>
</dbReference>
<evidence type="ECO:0000256" key="3">
    <source>
        <dbReference type="ARBA" id="ARBA00022723"/>
    </source>
</evidence>
<dbReference type="Gene3D" id="3.90.79.10">
    <property type="entry name" value="Nucleoside Triphosphate Pyrophosphohydrolase"/>
    <property type="match status" value="2"/>
</dbReference>